<dbReference type="Proteomes" id="UP000000759">
    <property type="component" value="Chromosome 23"/>
</dbReference>
<dbReference type="GO" id="GO:0015179">
    <property type="term" value="F:L-amino acid transmembrane transporter activity"/>
    <property type="evidence" value="ECO:0007669"/>
    <property type="project" value="TreeGrafter"/>
</dbReference>
<accession>B7GB25</accession>
<dbReference type="PaxDb" id="2850-Phatr49568"/>
<feature type="transmembrane region" description="Helical" evidence="6">
    <location>
        <begin position="519"/>
        <end position="541"/>
    </location>
</feature>
<dbReference type="eggNOG" id="KOG1304">
    <property type="taxonomic scope" value="Eukaryota"/>
</dbReference>
<evidence type="ECO:0000313" key="8">
    <source>
        <dbReference type="EMBL" id="EEC44047.1"/>
    </source>
</evidence>
<feature type="transmembrane region" description="Helical" evidence="6">
    <location>
        <begin position="400"/>
        <end position="421"/>
    </location>
</feature>
<evidence type="ECO:0000256" key="1">
    <source>
        <dbReference type="ARBA" id="ARBA00004141"/>
    </source>
</evidence>
<feature type="transmembrane region" description="Helical" evidence="6">
    <location>
        <begin position="441"/>
        <end position="460"/>
    </location>
</feature>
<feature type="domain" description="Amino acid transporter transmembrane" evidence="7">
    <location>
        <begin position="254"/>
        <end position="602"/>
    </location>
</feature>
<dbReference type="RefSeq" id="XP_002184298.1">
    <property type="nucleotide sequence ID" value="XM_002184262.1"/>
</dbReference>
<evidence type="ECO:0000256" key="3">
    <source>
        <dbReference type="ARBA" id="ARBA00022989"/>
    </source>
</evidence>
<feature type="transmembrane region" description="Helical" evidence="6">
    <location>
        <begin position="480"/>
        <end position="498"/>
    </location>
</feature>
<name>B7GB25_PHATC</name>
<keyword evidence="3 6" id="KW-1133">Transmembrane helix</keyword>
<evidence type="ECO:0000256" key="6">
    <source>
        <dbReference type="SAM" id="Phobius"/>
    </source>
</evidence>
<dbReference type="OMA" id="WSTSSEN"/>
<evidence type="ECO:0000313" key="9">
    <source>
        <dbReference type="Proteomes" id="UP000000759"/>
    </source>
</evidence>
<feature type="transmembrane region" description="Helical" evidence="6">
    <location>
        <begin position="314"/>
        <end position="330"/>
    </location>
</feature>
<evidence type="ECO:0000256" key="5">
    <source>
        <dbReference type="SAM" id="MobiDB-lite"/>
    </source>
</evidence>
<proteinExistence type="predicted"/>
<dbReference type="AlphaFoldDB" id="B7GB25"/>
<dbReference type="InterPro" id="IPR013057">
    <property type="entry name" value="AA_transpt_TM"/>
</dbReference>
<evidence type="ECO:0000256" key="4">
    <source>
        <dbReference type="ARBA" id="ARBA00023136"/>
    </source>
</evidence>
<feature type="transmembrane region" description="Helical" evidence="6">
    <location>
        <begin position="194"/>
        <end position="213"/>
    </location>
</feature>
<feature type="compositionally biased region" description="Low complexity" evidence="5">
    <location>
        <begin position="15"/>
        <end position="28"/>
    </location>
</feature>
<keyword evidence="4 6" id="KW-0472">Membrane</keyword>
<feature type="region of interest" description="Disordered" evidence="5">
    <location>
        <begin position="1"/>
        <end position="38"/>
    </location>
</feature>
<evidence type="ECO:0000256" key="2">
    <source>
        <dbReference type="ARBA" id="ARBA00022692"/>
    </source>
</evidence>
<dbReference type="PANTHER" id="PTHR22950">
    <property type="entry name" value="AMINO ACID TRANSPORTER"/>
    <property type="match status" value="1"/>
</dbReference>
<feature type="transmembrane region" description="Helical" evidence="6">
    <location>
        <begin position="342"/>
        <end position="359"/>
    </location>
</feature>
<dbReference type="HOGENOM" id="CLU_451652_0_0_1"/>
<dbReference type="KEGG" id="pti:PHATRDRAFT_49568"/>
<keyword evidence="2 6" id="KW-0812">Transmembrane</keyword>
<dbReference type="GeneID" id="7198234"/>
<comment type="subcellular location">
    <subcellularLocation>
        <location evidence="1">Membrane</location>
        <topology evidence="1">Multi-pass membrane protein</topology>
    </subcellularLocation>
</comment>
<feature type="region of interest" description="Disordered" evidence="5">
    <location>
        <begin position="135"/>
        <end position="162"/>
    </location>
</feature>
<dbReference type="GO" id="GO:0016020">
    <property type="term" value="C:membrane"/>
    <property type="evidence" value="ECO:0007669"/>
    <property type="project" value="UniProtKB-SubCell"/>
</dbReference>
<reference evidence="8 9" key="1">
    <citation type="journal article" date="2008" name="Nature">
        <title>The Phaeodactylum genome reveals the evolutionary history of diatom genomes.</title>
        <authorList>
            <person name="Bowler C."/>
            <person name="Allen A.E."/>
            <person name="Badger J.H."/>
            <person name="Grimwood J."/>
            <person name="Jabbari K."/>
            <person name="Kuo A."/>
            <person name="Maheswari U."/>
            <person name="Martens C."/>
            <person name="Maumus F."/>
            <person name="Otillar R.P."/>
            <person name="Rayko E."/>
            <person name="Salamov A."/>
            <person name="Vandepoele K."/>
            <person name="Beszteri B."/>
            <person name="Gruber A."/>
            <person name="Heijde M."/>
            <person name="Katinka M."/>
            <person name="Mock T."/>
            <person name="Valentin K."/>
            <person name="Verret F."/>
            <person name="Berges J.A."/>
            <person name="Brownlee C."/>
            <person name="Cadoret J.P."/>
            <person name="Chiovitti A."/>
            <person name="Choi C.J."/>
            <person name="Coesel S."/>
            <person name="De Martino A."/>
            <person name="Detter J.C."/>
            <person name="Durkin C."/>
            <person name="Falciatore A."/>
            <person name="Fournet J."/>
            <person name="Haruta M."/>
            <person name="Huysman M.J."/>
            <person name="Jenkins B.D."/>
            <person name="Jiroutova K."/>
            <person name="Jorgensen R.E."/>
            <person name="Joubert Y."/>
            <person name="Kaplan A."/>
            <person name="Kroger N."/>
            <person name="Kroth P.G."/>
            <person name="La Roche J."/>
            <person name="Lindquist E."/>
            <person name="Lommer M."/>
            <person name="Martin-Jezequel V."/>
            <person name="Lopez P.J."/>
            <person name="Lucas S."/>
            <person name="Mangogna M."/>
            <person name="McGinnis K."/>
            <person name="Medlin L.K."/>
            <person name="Montsant A."/>
            <person name="Oudot-Le Secq M.P."/>
            <person name="Napoli C."/>
            <person name="Obornik M."/>
            <person name="Parker M.S."/>
            <person name="Petit J.L."/>
            <person name="Porcel B.M."/>
            <person name="Poulsen N."/>
            <person name="Robison M."/>
            <person name="Rychlewski L."/>
            <person name="Rynearson T.A."/>
            <person name="Schmutz J."/>
            <person name="Shapiro H."/>
            <person name="Siaut M."/>
            <person name="Stanley M."/>
            <person name="Sussman M.R."/>
            <person name="Taylor A.R."/>
            <person name="Vardi A."/>
            <person name="von Dassow P."/>
            <person name="Vyverman W."/>
            <person name="Willis A."/>
            <person name="Wyrwicz L.S."/>
            <person name="Rokhsar D.S."/>
            <person name="Weissenbach J."/>
            <person name="Armbrust E.V."/>
            <person name="Green B.R."/>
            <person name="Van de Peer Y."/>
            <person name="Grigoriev I.V."/>
        </authorList>
    </citation>
    <scope>NUCLEOTIDE SEQUENCE [LARGE SCALE GENOMIC DNA]</scope>
    <source>
        <strain evidence="8 9">CCAP 1055/1</strain>
    </source>
</reference>
<feature type="transmembrane region" description="Helical" evidence="6">
    <location>
        <begin position="547"/>
        <end position="568"/>
    </location>
</feature>
<dbReference type="OrthoDB" id="1684102at2759"/>
<evidence type="ECO:0000259" key="7">
    <source>
        <dbReference type="Pfam" id="PF01490"/>
    </source>
</evidence>
<sequence length="605" mass="66678">MQPLQEDGERPAPDPLAAPDDTNNNNNNKDYDDYSPAHTHLKTYTAGEDKSRLQQAARELGLRQARQPRRQVRKVHDFHQNPVSIQAFWNALWNSATEDARMRAVYVPPHYDAQGMLLGDYYHDNIDDDDYFFRHAPSQPDTELGPSRPPLSSSSAVDSHGEPLGGGNLTAAVLGIVKGMVGPAILYLPHGFATAGYLVALPIVMVCTLLFLYSSRCLLDAWKIEQEKVSPPQSRESDTSSSNERTALLPHHRPRQFLSYPELAYRALGPSGERTVQLGIALMQSGVCLTYLIFVPQNLHSSWLHLTNQSVAPSYWLIVMLGVQVPLSWIRDIRKFTPTNLLANGLILYGLVTCIGFALDEASQPWQPVAAVVDPAAVHDSPWANIGQHFAALQPWAADWFLFVGTSVLLFEGSITLLVPLQEAVDDEQQRAQFPAVYQRVILSIVGFYVVFGLTCWMAFGPDVQTVLTTSLPNTNLATTVQLAYSVAVLLTFPLQNFPALEIACRGIQSQVRKRTHLAVSRNVTSSVLVCLLGAVAVWTMDDLDKVVSLMGSLLGCPIAFCFPPLIHSRLDPNLSIQRLWANRIVAGLGVVAMVLASAVTLITW</sequence>
<dbReference type="STRING" id="556484.B7GB25"/>
<protein>
    <recommendedName>
        <fullName evidence="7">Amino acid transporter transmembrane domain-containing protein</fullName>
    </recommendedName>
</protein>
<keyword evidence="9" id="KW-1185">Reference proteome</keyword>
<reference evidence="9" key="2">
    <citation type="submission" date="2008-08" db="EMBL/GenBank/DDBJ databases">
        <authorList>
            <consortium name="Diatom Consortium"/>
            <person name="Grigoriev I."/>
            <person name="Grimwood J."/>
            <person name="Kuo A."/>
            <person name="Otillar R.P."/>
            <person name="Salamov A."/>
            <person name="Detter J.C."/>
            <person name="Lindquist E."/>
            <person name="Shapiro H."/>
            <person name="Lucas S."/>
            <person name="Glavina del Rio T."/>
            <person name="Pitluck S."/>
            <person name="Rokhsar D."/>
            <person name="Bowler C."/>
        </authorList>
    </citation>
    <scope>GENOME REANNOTATION</scope>
    <source>
        <strain evidence="9">CCAP 1055/1</strain>
    </source>
</reference>
<feature type="transmembrane region" description="Helical" evidence="6">
    <location>
        <begin position="275"/>
        <end position="294"/>
    </location>
</feature>
<dbReference type="PANTHER" id="PTHR22950:SF666">
    <property type="entry name" value="VACUOLAR AMINO ACID TRANSPORTER 4"/>
    <property type="match status" value="1"/>
</dbReference>
<dbReference type="Pfam" id="PF01490">
    <property type="entry name" value="Aa_trans"/>
    <property type="match status" value="1"/>
</dbReference>
<organism evidence="8 9">
    <name type="scientific">Phaeodactylum tricornutum (strain CCAP 1055/1)</name>
    <dbReference type="NCBI Taxonomy" id="556484"/>
    <lineage>
        <taxon>Eukaryota</taxon>
        <taxon>Sar</taxon>
        <taxon>Stramenopiles</taxon>
        <taxon>Ochrophyta</taxon>
        <taxon>Bacillariophyta</taxon>
        <taxon>Bacillariophyceae</taxon>
        <taxon>Bacillariophycidae</taxon>
        <taxon>Naviculales</taxon>
        <taxon>Phaeodactylaceae</taxon>
        <taxon>Phaeodactylum</taxon>
    </lineage>
</organism>
<gene>
    <name evidence="8" type="ORF">PHATRDRAFT_49568</name>
</gene>
<dbReference type="InParanoid" id="B7GB25"/>
<feature type="transmembrane region" description="Helical" evidence="6">
    <location>
        <begin position="580"/>
        <end position="603"/>
    </location>
</feature>
<dbReference type="EMBL" id="CM000625">
    <property type="protein sequence ID" value="EEC44047.1"/>
    <property type="molecule type" value="Genomic_DNA"/>
</dbReference>